<comment type="caution">
    <text evidence="1">The sequence shown here is derived from an EMBL/GenBank/DDBJ whole genome shotgun (WGS) entry which is preliminary data.</text>
</comment>
<gene>
    <name evidence="1" type="ORF">AUL39_08295</name>
</gene>
<proteinExistence type="predicted"/>
<dbReference type="EMBL" id="LOJF01000010">
    <property type="protein sequence ID" value="KUH58202.1"/>
    <property type="molecule type" value="Genomic_DNA"/>
</dbReference>
<accession>A0A100YVJ1</accession>
<dbReference type="AlphaFoldDB" id="A0A100YVJ1"/>
<protein>
    <submittedName>
        <fullName evidence="1">Uncharacterized protein</fullName>
    </submittedName>
</protein>
<evidence type="ECO:0000313" key="2">
    <source>
        <dbReference type="Proteomes" id="UP000054078"/>
    </source>
</evidence>
<dbReference type="Proteomes" id="UP000054078">
    <property type="component" value="Unassembled WGS sequence"/>
</dbReference>
<reference evidence="1 2" key="1">
    <citation type="submission" date="2015-12" db="EMBL/GenBank/DDBJ databases">
        <title>Draft Genome Sequence of Olsenella scatoligenes SK9K4T; a Producer of 3-Methylindole- (skatole) and 4-Methylphenol- (p-cresol) Isolated from Pig Feces.</title>
        <authorList>
            <person name="Li X."/>
            <person name="Borg B."/>
            <person name="Canibe N."/>
        </authorList>
    </citation>
    <scope>NUCLEOTIDE SEQUENCE [LARGE SCALE GENOMIC DNA]</scope>
    <source>
        <strain evidence="1 2">SK9K4</strain>
    </source>
</reference>
<organism evidence="1 2">
    <name type="scientific">Tractidigestivibacter scatoligenes</name>
    <name type="common">Olsenella scatoligenes</name>
    <dbReference type="NCBI Taxonomy" id="1299998"/>
    <lineage>
        <taxon>Bacteria</taxon>
        <taxon>Bacillati</taxon>
        <taxon>Actinomycetota</taxon>
        <taxon>Coriobacteriia</taxon>
        <taxon>Coriobacteriales</taxon>
        <taxon>Atopobiaceae</taxon>
        <taxon>Tractidigestivibacter</taxon>
    </lineage>
</organism>
<name>A0A100YVJ1_TRASO</name>
<sequence length="74" mass="8402">MYVAFLKLQAANRLHFMREHAAMLNDYYVNSGWVVGIFSPCCVVVPGSTDALQTDRTRMGSFENFRACDATHIR</sequence>
<evidence type="ECO:0000313" key="1">
    <source>
        <dbReference type="EMBL" id="KUH58202.1"/>
    </source>
</evidence>
<keyword evidence="2" id="KW-1185">Reference proteome</keyword>